<feature type="transmembrane region" description="Helical" evidence="1">
    <location>
        <begin position="35"/>
        <end position="54"/>
    </location>
</feature>
<evidence type="ECO:0000313" key="2">
    <source>
        <dbReference type="EMBL" id="PWA41206.1"/>
    </source>
</evidence>
<dbReference type="Proteomes" id="UP000245207">
    <property type="component" value="Unassembled WGS sequence"/>
</dbReference>
<name>A0A2U1KWR7_ARTAN</name>
<dbReference type="AlphaFoldDB" id="A0A2U1KWR7"/>
<sequence>MPKGRDTTHEKQSATSYDSLVGVFRYKPFDAKVDWSMVAKAFLCYLTGLFGIAYQKPLGFGNSGFLTKLHIGAIWDCLFE</sequence>
<organism evidence="2 3">
    <name type="scientific">Artemisia annua</name>
    <name type="common">Sweet wormwood</name>
    <dbReference type="NCBI Taxonomy" id="35608"/>
    <lineage>
        <taxon>Eukaryota</taxon>
        <taxon>Viridiplantae</taxon>
        <taxon>Streptophyta</taxon>
        <taxon>Embryophyta</taxon>
        <taxon>Tracheophyta</taxon>
        <taxon>Spermatophyta</taxon>
        <taxon>Magnoliopsida</taxon>
        <taxon>eudicotyledons</taxon>
        <taxon>Gunneridae</taxon>
        <taxon>Pentapetalae</taxon>
        <taxon>asterids</taxon>
        <taxon>campanulids</taxon>
        <taxon>Asterales</taxon>
        <taxon>Asteraceae</taxon>
        <taxon>Asteroideae</taxon>
        <taxon>Anthemideae</taxon>
        <taxon>Artemisiinae</taxon>
        <taxon>Artemisia</taxon>
    </lineage>
</organism>
<dbReference type="EMBL" id="PKPP01013233">
    <property type="protein sequence ID" value="PWA41206.1"/>
    <property type="molecule type" value="Genomic_DNA"/>
</dbReference>
<comment type="caution">
    <text evidence="2">The sequence shown here is derived from an EMBL/GenBank/DDBJ whole genome shotgun (WGS) entry which is preliminary data.</text>
</comment>
<accession>A0A2U1KWR7</accession>
<reference evidence="2 3" key="1">
    <citation type="journal article" date="2018" name="Mol. Plant">
        <title>The genome of Artemisia annua provides insight into the evolution of Asteraceae family and artemisinin biosynthesis.</title>
        <authorList>
            <person name="Shen Q."/>
            <person name="Zhang L."/>
            <person name="Liao Z."/>
            <person name="Wang S."/>
            <person name="Yan T."/>
            <person name="Shi P."/>
            <person name="Liu M."/>
            <person name="Fu X."/>
            <person name="Pan Q."/>
            <person name="Wang Y."/>
            <person name="Lv Z."/>
            <person name="Lu X."/>
            <person name="Zhang F."/>
            <person name="Jiang W."/>
            <person name="Ma Y."/>
            <person name="Chen M."/>
            <person name="Hao X."/>
            <person name="Li L."/>
            <person name="Tang Y."/>
            <person name="Lv G."/>
            <person name="Zhou Y."/>
            <person name="Sun X."/>
            <person name="Brodelius P.E."/>
            <person name="Rose J.K.C."/>
            <person name="Tang K."/>
        </authorList>
    </citation>
    <scope>NUCLEOTIDE SEQUENCE [LARGE SCALE GENOMIC DNA]</scope>
    <source>
        <strain evidence="3">cv. Huhao1</strain>
        <tissue evidence="2">Leaf</tissue>
    </source>
</reference>
<keyword evidence="1" id="KW-0472">Membrane</keyword>
<keyword evidence="1" id="KW-0812">Transmembrane</keyword>
<keyword evidence="1" id="KW-1133">Transmembrane helix</keyword>
<evidence type="ECO:0000256" key="1">
    <source>
        <dbReference type="SAM" id="Phobius"/>
    </source>
</evidence>
<protein>
    <submittedName>
        <fullName evidence="2">Pleckstrin (PH) domain superfamily protein</fullName>
    </submittedName>
</protein>
<evidence type="ECO:0000313" key="3">
    <source>
        <dbReference type="Proteomes" id="UP000245207"/>
    </source>
</evidence>
<dbReference type="OrthoDB" id="990837at2759"/>
<keyword evidence="3" id="KW-1185">Reference proteome</keyword>
<gene>
    <name evidence="2" type="ORF">CTI12_AA555790</name>
</gene>
<dbReference type="STRING" id="35608.A0A2U1KWR7"/>
<proteinExistence type="predicted"/>